<name>A0A1L9R965_ASPWE</name>
<accession>A0A1L9R965</accession>
<keyword evidence="2" id="KW-0812">Transmembrane</keyword>
<dbReference type="GeneID" id="63744791"/>
<feature type="compositionally biased region" description="Polar residues" evidence="1">
    <location>
        <begin position="122"/>
        <end position="133"/>
    </location>
</feature>
<feature type="compositionally biased region" description="Low complexity" evidence="1">
    <location>
        <begin position="141"/>
        <end position="159"/>
    </location>
</feature>
<feature type="region of interest" description="Disordered" evidence="1">
    <location>
        <begin position="296"/>
        <end position="322"/>
    </location>
</feature>
<evidence type="ECO:0000313" key="3">
    <source>
        <dbReference type="EMBL" id="OJJ31464.1"/>
    </source>
</evidence>
<keyword evidence="2" id="KW-1133">Transmembrane helix</keyword>
<protein>
    <submittedName>
        <fullName evidence="3">Uncharacterized protein</fullName>
    </submittedName>
</protein>
<feature type="compositionally biased region" description="Basic and acidic residues" evidence="1">
    <location>
        <begin position="310"/>
        <end position="319"/>
    </location>
</feature>
<feature type="region of interest" description="Disordered" evidence="1">
    <location>
        <begin position="64"/>
        <end position="159"/>
    </location>
</feature>
<keyword evidence="4" id="KW-1185">Reference proteome</keyword>
<organism evidence="3 4">
    <name type="scientific">Aspergillus wentii DTO 134E9</name>
    <dbReference type="NCBI Taxonomy" id="1073089"/>
    <lineage>
        <taxon>Eukaryota</taxon>
        <taxon>Fungi</taxon>
        <taxon>Dikarya</taxon>
        <taxon>Ascomycota</taxon>
        <taxon>Pezizomycotina</taxon>
        <taxon>Eurotiomycetes</taxon>
        <taxon>Eurotiomycetidae</taxon>
        <taxon>Eurotiales</taxon>
        <taxon>Aspergillaceae</taxon>
        <taxon>Aspergillus</taxon>
        <taxon>Aspergillus subgen. Cremei</taxon>
    </lineage>
</organism>
<dbReference type="STRING" id="1073089.A0A1L9R965"/>
<keyword evidence="2" id="KW-0472">Membrane</keyword>
<evidence type="ECO:0000256" key="2">
    <source>
        <dbReference type="SAM" id="Phobius"/>
    </source>
</evidence>
<dbReference type="EMBL" id="KV878216">
    <property type="protein sequence ID" value="OJJ31464.1"/>
    <property type="molecule type" value="Genomic_DNA"/>
</dbReference>
<gene>
    <name evidence="3" type="ORF">ASPWEDRAFT_119824</name>
</gene>
<feature type="transmembrane region" description="Helical" evidence="2">
    <location>
        <begin position="327"/>
        <end position="348"/>
    </location>
</feature>
<reference evidence="4" key="1">
    <citation type="journal article" date="2017" name="Genome Biol.">
        <title>Comparative genomics reveals high biological diversity and specific adaptations in the industrially and medically important fungal genus Aspergillus.</title>
        <authorList>
            <person name="de Vries R.P."/>
            <person name="Riley R."/>
            <person name="Wiebenga A."/>
            <person name="Aguilar-Osorio G."/>
            <person name="Amillis S."/>
            <person name="Uchima C.A."/>
            <person name="Anderluh G."/>
            <person name="Asadollahi M."/>
            <person name="Askin M."/>
            <person name="Barry K."/>
            <person name="Battaglia E."/>
            <person name="Bayram O."/>
            <person name="Benocci T."/>
            <person name="Braus-Stromeyer S.A."/>
            <person name="Caldana C."/>
            <person name="Canovas D."/>
            <person name="Cerqueira G.C."/>
            <person name="Chen F."/>
            <person name="Chen W."/>
            <person name="Choi C."/>
            <person name="Clum A."/>
            <person name="Dos Santos R.A."/>
            <person name="Damasio A.R."/>
            <person name="Diallinas G."/>
            <person name="Emri T."/>
            <person name="Fekete E."/>
            <person name="Flipphi M."/>
            <person name="Freyberg S."/>
            <person name="Gallo A."/>
            <person name="Gournas C."/>
            <person name="Habgood R."/>
            <person name="Hainaut M."/>
            <person name="Harispe M.L."/>
            <person name="Henrissat B."/>
            <person name="Hilden K.S."/>
            <person name="Hope R."/>
            <person name="Hossain A."/>
            <person name="Karabika E."/>
            <person name="Karaffa L."/>
            <person name="Karanyi Z."/>
            <person name="Krasevec N."/>
            <person name="Kuo A."/>
            <person name="Kusch H."/>
            <person name="LaButti K."/>
            <person name="Lagendijk E.L."/>
            <person name="Lapidus A."/>
            <person name="Levasseur A."/>
            <person name="Lindquist E."/>
            <person name="Lipzen A."/>
            <person name="Logrieco A.F."/>
            <person name="MacCabe A."/>
            <person name="Maekelae M.R."/>
            <person name="Malavazi I."/>
            <person name="Melin P."/>
            <person name="Meyer V."/>
            <person name="Mielnichuk N."/>
            <person name="Miskei M."/>
            <person name="Molnar A.P."/>
            <person name="Mule G."/>
            <person name="Ngan C.Y."/>
            <person name="Orejas M."/>
            <person name="Orosz E."/>
            <person name="Ouedraogo J.P."/>
            <person name="Overkamp K.M."/>
            <person name="Park H.-S."/>
            <person name="Perrone G."/>
            <person name="Piumi F."/>
            <person name="Punt P.J."/>
            <person name="Ram A.F."/>
            <person name="Ramon A."/>
            <person name="Rauscher S."/>
            <person name="Record E."/>
            <person name="Riano-Pachon D.M."/>
            <person name="Robert V."/>
            <person name="Roehrig J."/>
            <person name="Ruller R."/>
            <person name="Salamov A."/>
            <person name="Salih N.S."/>
            <person name="Samson R.A."/>
            <person name="Sandor E."/>
            <person name="Sanguinetti M."/>
            <person name="Schuetze T."/>
            <person name="Sepcic K."/>
            <person name="Shelest E."/>
            <person name="Sherlock G."/>
            <person name="Sophianopoulou V."/>
            <person name="Squina F.M."/>
            <person name="Sun H."/>
            <person name="Susca A."/>
            <person name="Todd R.B."/>
            <person name="Tsang A."/>
            <person name="Unkles S.E."/>
            <person name="van de Wiele N."/>
            <person name="van Rossen-Uffink D."/>
            <person name="Oliveira J.V."/>
            <person name="Vesth T.C."/>
            <person name="Visser J."/>
            <person name="Yu J.-H."/>
            <person name="Zhou M."/>
            <person name="Andersen M.R."/>
            <person name="Archer D.B."/>
            <person name="Baker S.E."/>
            <person name="Benoit I."/>
            <person name="Brakhage A.A."/>
            <person name="Braus G.H."/>
            <person name="Fischer R."/>
            <person name="Frisvad J.C."/>
            <person name="Goldman G.H."/>
            <person name="Houbraken J."/>
            <person name="Oakley B."/>
            <person name="Pocsi I."/>
            <person name="Scazzocchio C."/>
            <person name="Seiboth B."/>
            <person name="vanKuyk P.A."/>
            <person name="Wortman J."/>
            <person name="Dyer P.S."/>
            <person name="Grigoriev I.V."/>
        </authorList>
    </citation>
    <scope>NUCLEOTIDE SEQUENCE [LARGE SCALE GENOMIC DNA]</scope>
    <source>
        <strain evidence="4">DTO 134E9</strain>
    </source>
</reference>
<proteinExistence type="predicted"/>
<feature type="compositionally biased region" description="Basic and acidic residues" evidence="1">
    <location>
        <begin position="76"/>
        <end position="90"/>
    </location>
</feature>
<dbReference type="RefSeq" id="XP_040685141.1">
    <property type="nucleotide sequence ID" value="XM_040828943.1"/>
</dbReference>
<dbReference type="Proteomes" id="UP000184383">
    <property type="component" value="Unassembled WGS sequence"/>
</dbReference>
<dbReference type="AlphaFoldDB" id="A0A1L9R965"/>
<dbReference type="OrthoDB" id="5395975at2759"/>
<dbReference type="VEuPathDB" id="FungiDB:ASPWEDRAFT_119824"/>
<sequence length="371" mass="41413">MEKSEILVHVSAPSGVRDDARYRAQVEAILGFQSHITLQDNEASLGPLGISQSIGLAAAVAAPDRTAPSPLNPALSEKHQSRARLEKDSLDSPVSVIPDSQPEHLAPEPEGGLHLQEIPQPSKCQFVTGSSSSAKRRRVDSPLSSQIIPPPSTSTDDASPYISLASLPLQIHPPLPPVSNAHFVTHITPTLTMLTERLNPSRTYKPIKKTRDLDILERGHWFLRINILEPHVSDVHTNTANNPPNQQPQTTNPNTWTLPTFHRFWRFLSDFISKESRAGWGVWCLLDEEEQADDVHALTPQPADPTTFPTREDHEEKKPPPHPSRPLVFKIYAWGEIAMHIYLLLFLASERRVRKMGAQWRDGSQEVVIQM</sequence>
<evidence type="ECO:0000256" key="1">
    <source>
        <dbReference type="SAM" id="MobiDB-lite"/>
    </source>
</evidence>
<evidence type="ECO:0000313" key="4">
    <source>
        <dbReference type="Proteomes" id="UP000184383"/>
    </source>
</evidence>